<dbReference type="Proteomes" id="UP001337655">
    <property type="component" value="Unassembled WGS sequence"/>
</dbReference>
<dbReference type="Gene3D" id="1.20.1250.20">
    <property type="entry name" value="MFS general substrate transporter like domains"/>
    <property type="match status" value="2"/>
</dbReference>
<feature type="transmembrane region" description="Helical" evidence="7">
    <location>
        <begin position="133"/>
        <end position="150"/>
    </location>
</feature>
<organism evidence="9 10">
    <name type="scientific">Saxophila tyrrhenica</name>
    <dbReference type="NCBI Taxonomy" id="1690608"/>
    <lineage>
        <taxon>Eukaryota</taxon>
        <taxon>Fungi</taxon>
        <taxon>Dikarya</taxon>
        <taxon>Ascomycota</taxon>
        <taxon>Pezizomycotina</taxon>
        <taxon>Dothideomycetes</taxon>
        <taxon>Dothideomycetidae</taxon>
        <taxon>Mycosphaerellales</taxon>
        <taxon>Extremaceae</taxon>
        <taxon>Saxophila</taxon>
    </lineage>
</organism>
<evidence type="ECO:0000259" key="8">
    <source>
        <dbReference type="PROSITE" id="PS50850"/>
    </source>
</evidence>
<dbReference type="PROSITE" id="PS50850">
    <property type="entry name" value="MFS"/>
    <property type="match status" value="1"/>
</dbReference>
<feature type="region of interest" description="Disordered" evidence="6">
    <location>
        <begin position="1"/>
        <end position="46"/>
    </location>
</feature>
<dbReference type="FunFam" id="1.20.1250.20:FF:000013">
    <property type="entry name" value="MFS general substrate transporter"/>
    <property type="match status" value="1"/>
</dbReference>
<feature type="compositionally biased region" description="Basic and acidic residues" evidence="6">
    <location>
        <begin position="26"/>
        <end position="42"/>
    </location>
</feature>
<dbReference type="Pfam" id="PF07690">
    <property type="entry name" value="MFS_1"/>
    <property type="match status" value="1"/>
</dbReference>
<feature type="compositionally biased region" description="Basic and acidic residues" evidence="6">
    <location>
        <begin position="1"/>
        <end position="11"/>
    </location>
</feature>
<dbReference type="InterPro" id="IPR011701">
    <property type="entry name" value="MFS"/>
</dbReference>
<feature type="transmembrane region" description="Helical" evidence="7">
    <location>
        <begin position="103"/>
        <end position="121"/>
    </location>
</feature>
<name>A0AAV9PG17_9PEZI</name>
<feature type="transmembrane region" description="Helical" evidence="7">
    <location>
        <begin position="361"/>
        <end position="384"/>
    </location>
</feature>
<proteinExistence type="predicted"/>
<dbReference type="InterPro" id="IPR036259">
    <property type="entry name" value="MFS_trans_sf"/>
</dbReference>
<dbReference type="FunFam" id="1.20.1250.20:FF:000057">
    <property type="entry name" value="MFS general substrate transporter"/>
    <property type="match status" value="1"/>
</dbReference>
<keyword evidence="5 7" id="KW-0472">Membrane</keyword>
<reference evidence="9 10" key="1">
    <citation type="submission" date="2023-08" db="EMBL/GenBank/DDBJ databases">
        <title>Black Yeasts Isolated from many extreme environments.</title>
        <authorList>
            <person name="Coleine C."/>
            <person name="Stajich J.E."/>
            <person name="Selbmann L."/>
        </authorList>
    </citation>
    <scope>NUCLEOTIDE SEQUENCE [LARGE SCALE GENOMIC DNA]</scope>
    <source>
        <strain evidence="9 10">CCFEE 5935</strain>
    </source>
</reference>
<feature type="transmembrane region" description="Helical" evidence="7">
    <location>
        <begin position="226"/>
        <end position="247"/>
    </location>
</feature>
<dbReference type="GeneID" id="89925086"/>
<dbReference type="InterPro" id="IPR020846">
    <property type="entry name" value="MFS_dom"/>
</dbReference>
<feature type="transmembrane region" description="Helical" evidence="7">
    <location>
        <begin position="453"/>
        <end position="474"/>
    </location>
</feature>
<feature type="domain" description="Major facilitator superfamily (MFS) profile" evidence="8">
    <location>
        <begin position="66"/>
        <end position="476"/>
    </location>
</feature>
<evidence type="ECO:0000256" key="2">
    <source>
        <dbReference type="ARBA" id="ARBA00022448"/>
    </source>
</evidence>
<evidence type="ECO:0000256" key="5">
    <source>
        <dbReference type="ARBA" id="ARBA00023136"/>
    </source>
</evidence>
<evidence type="ECO:0000256" key="1">
    <source>
        <dbReference type="ARBA" id="ARBA00004141"/>
    </source>
</evidence>
<comment type="subcellular location">
    <subcellularLocation>
        <location evidence="1">Membrane</location>
        <topology evidence="1">Multi-pass membrane protein</topology>
    </subcellularLocation>
</comment>
<evidence type="ECO:0000256" key="4">
    <source>
        <dbReference type="ARBA" id="ARBA00022989"/>
    </source>
</evidence>
<feature type="transmembrane region" description="Helical" evidence="7">
    <location>
        <begin position="390"/>
        <end position="408"/>
    </location>
</feature>
<dbReference type="GO" id="GO:0022857">
    <property type="term" value="F:transmembrane transporter activity"/>
    <property type="evidence" value="ECO:0007669"/>
    <property type="project" value="InterPro"/>
</dbReference>
<dbReference type="GO" id="GO:0016020">
    <property type="term" value="C:membrane"/>
    <property type="evidence" value="ECO:0007669"/>
    <property type="project" value="UniProtKB-SubCell"/>
</dbReference>
<dbReference type="SUPFAM" id="SSF103473">
    <property type="entry name" value="MFS general substrate transporter"/>
    <property type="match status" value="1"/>
</dbReference>
<evidence type="ECO:0000256" key="3">
    <source>
        <dbReference type="ARBA" id="ARBA00022692"/>
    </source>
</evidence>
<keyword evidence="2" id="KW-0813">Transport</keyword>
<dbReference type="AlphaFoldDB" id="A0AAV9PG17"/>
<dbReference type="EMBL" id="JAVRRT010000005">
    <property type="protein sequence ID" value="KAK5172102.1"/>
    <property type="molecule type" value="Genomic_DNA"/>
</dbReference>
<keyword evidence="10" id="KW-1185">Reference proteome</keyword>
<feature type="transmembrane region" description="Helical" evidence="7">
    <location>
        <begin position="301"/>
        <end position="321"/>
    </location>
</feature>
<comment type="caution">
    <text evidence="9">The sequence shown here is derived from an EMBL/GenBank/DDBJ whole genome shotgun (WGS) entry which is preliminary data.</text>
</comment>
<feature type="transmembrane region" description="Helical" evidence="7">
    <location>
        <begin position="162"/>
        <end position="180"/>
    </location>
</feature>
<keyword evidence="3 7" id="KW-0812">Transmembrane</keyword>
<feature type="transmembrane region" description="Helical" evidence="7">
    <location>
        <begin position="62"/>
        <end position="79"/>
    </location>
</feature>
<evidence type="ECO:0000313" key="9">
    <source>
        <dbReference type="EMBL" id="KAK5172102.1"/>
    </source>
</evidence>
<keyword evidence="4 7" id="KW-1133">Transmembrane helix</keyword>
<sequence>MADTNDDKSEKSQPSPELGESSDNNNGKDETKHVEDVEDRQTSDYYESPEFKAREARVIRKMDFYIAPLMGSLNFISYLDRSNIGFAATQGMVDDLNLQESDLNVGVSIFYVLYILSEFPISMYAKKWRFERVLPSLTIAFGIITLGSGWVNTYGGLVGTRLILGLFEGCLFPALALFVANWYKREELAVRMAFLFGSTALSGAFGGLLAYAIYHMDGAAGIAGWRWIYIIEGIITIVYGFICFILVPSSYEKAHFLNEDDKEVMRYREKLMHHYNGGAGEFTLQDIIVAAKDVKTWIHSALQFCVITPLYGFNNFLPIILQDGLGYGTLSTQYLTIPVQLWGFVFYCVIVWLSDRYRKRYLFEIIFTPITALGYVLLLCPIPAGAHYFATYLITTGCYIIAGNNLAWTSANASPAAKRAATLGIVLTWTDVSGLVIGQLYRSEWAPRYWVGNGWTAGVLVVACGLFSWVTVIYRRRNEGKTRRIEGGEREEDDRTDRGVGFVYQW</sequence>
<evidence type="ECO:0000313" key="10">
    <source>
        <dbReference type="Proteomes" id="UP001337655"/>
    </source>
</evidence>
<protein>
    <recommendedName>
        <fullName evidence="8">Major facilitator superfamily (MFS) profile domain-containing protein</fullName>
    </recommendedName>
</protein>
<accession>A0AAV9PG17</accession>
<evidence type="ECO:0000256" key="7">
    <source>
        <dbReference type="SAM" id="Phobius"/>
    </source>
</evidence>
<feature type="transmembrane region" description="Helical" evidence="7">
    <location>
        <begin position="192"/>
        <end position="214"/>
    </location>
</feature>
<dbReference type="PANTHER" id="PTHR43791:SF24">
    <property type="entry name" value="NICOTINIC ACID PLASMA MEMBRANE TRANSPORTER"/>
    <property type="match status" value="1"/>
</dbReference>
<evidence type="ECO:0000256" key="6">
    <source>
        <dbReference type="SAM" id="MobiDB-lite"/>
    </source>
</evidence>
<feature type="transmembrane region" description="Helical" evidence="7">
    <location>
        <begin position="333"/>
        <end position="354"/>
    </location>
</feature>
<dbReference type="PANTHER" id="PTHR43791">
    <property type="entry name" value="PERMEASE-RELATED"/>
    <property type="match status" value="1"/>
</dbReference>
<feature type="transmembrane region" description="Helical" evidence="7">
    <location>
        <begin position="420"/>
        <end position="441"/>
    </location>
</feature>
<dbReference type="RefSeq" id="XP_064660946.1">
    <property type="nucleotide sequence ID" value="XM_064800995.1"/>
</dbReference>
<gene>
    <name evidence="9" type="ORF">LTR77_003740</name>
</gene>